<accession>A0A8J3Q693</accession>
<dbReference type="Pfam" id="PF03259">
    <property type="entry name" value="Robl_LC7"/>
    <property type="match status" value="1"/>
</dbReference>
<dbReference type="RefSeq" id="WP_203907988.1">
    <property type="nucleotide sequence ID" value="NZ_BONY01000011.1"/>
</dbReference>
<dbReference type="PANTHER" id="PTHR36222:SF1">
    <property type="entry name" value="SERINE PROTEASE INHIBITOR RV3364C"/>
    <property type="match status" value="1"/>
</dbReference>
<dbReference type="EMBL" id="BONY01000011">
    <property type="protein sequence ID" value="GIH04086.1"/>
    <property type="molecule type" value="Genomic_DNA"/>
</dbReference>
<comment type="caution">
    <text evidence="2">The sequence shown here is derived from an EMBL/GenBank/DDBJ whole genome shotgun (WGS) entry which is preliminary data.</text>
</comment>
<dbReference type="SMART" id="SM00960">
    <property type="entry name" value="Robl_LC7"/>
    <property type="match status" value="1"/>
</dbReference>
<evidence type="ECO:0000259" key="1">
    <source>
        <dbReference type="SMART" id="SM00960"/>
    </source>
</evidence>
<dbReference type="InterPro" id="IPR004942">
    <property type="entry name" value="Roadblock/LAMTOR2_dom"/>
</dbReference>
<dbReference type="PANTHER" id="PTHR36222">
    <property type="entry name" value="SERINE PROTEASE INHIBITOR RV3364C"/>
    <property type="match status" value="1"/>
</dbReference>
<dbReference type="Gene3D" id="3.30.450.30">
    <property type="entry name" value="Dynein light chain 2a, cytoplasmic"/>
    <property type="match status" value="1"/>
</dbReference>
<dbReference type="Proteomes" id="UP000612899">
    <property type="component" value="Unassembled WGS sequence"/>
</dbReference>
<feature type="domain" description="Roadblock/LAMTOR2" evidence="1">
    <location>
        <begin position="10"/>
        <end position="100"/>
    </location>
</feature>
<dbReference type="InterPro" id="IPR053141">
    <property type="entry name" value="Mycobact_SerProt_Inhib_Rv3364c"/>
</dbReference>
<organism evidence="2 3">
    <name type="scientific">Rhizocola hellebori</name>
    <dbReference type="NCBI Taxonomy" id="1392758"/>
    <lineage>
        <taxon>Bacteria</taxon>
        <taxon>Bacillati</taxon>
        <taxon>Actinomycetota</taxon>
        <taxon>Actinomycetes</taxon>
        <taxon>Micromonosporales</taxon>
        <taxon>Micromonosporaceae</taxon>
        <taxon>Rhizocola</taxon>
    </lineage>
</organism>
<name>A0A8J3Q693_9ACTN</name>
<gene>
    <name evidence="2" type="ORF">Rhe02_21530</name>
</gene>
<sequence>MKTQAITELAWLVDDLVARVPEADVAVLLSADGLPMAATAGHDRDEAEHMSAVAASLFGLARGAGRRFGKGKVRQAVVEMETGFLFVTAAGNGACLAVLAGESTDAGLMAYEMAMLVARAGQHLGAAARVSTAAQ</sequence>
<reference evidence="2" key="1">
    <citation type="submission" date="2021-01" db="EMBL/GenBank/DDBJ databases">
        <title>Whole genome shotgun sequence of Rhizocola hellebori NBRC 109834.</title>
        <authorList>
            <person name="Komaki H."/>
            <person name="Tamura T."/>
        </authorList>
    </citation>
    <scope>NUCLEOTIDE SEQUENCE</scope>
    <source>
        <strain evidence="2">NBRC 109834</strain>
    </source>
</reference>
<proteinExistence type="predicted"/>
<evidence type="ECO:0000313" key="3">
    <source>
        <dbReference type="Proteomes" id="UP000612899"/>
    </source>
</evidence>
<dbReference type="AlphaFoldDB" id="A0A8J3Q693"/>
<keyword evidence="3" id="KW-1185">Reference proteome</keyword>
<protein>
    <submittedName>
        <fullName evidence="2">Dynein regulation protein LC7</fullName>
    </submittedName>
</protein>
<evidence type="ECO:0000313" key="2">
    <source>
        <dbReference type="EMBL" id="GIH04086.1"/>
    </source>
</evidence>
<dbReference type="SUPFAM" id="SSF103196">
    <property type="entry name" value="Roadblock/LC7 domain"/>
    <property type="match status" value="1"/>
</dbReference>